<dbReference type="GO" id="GO:0009061">
    <property type="term" value="P:anaerobic respiration"/>
    <property type="evidence" value="ECO:0007669"/>
    <property type="project" value="TreeGrafter"/>
</dbReference>
<dbReference type="InterPro" id="IPR017571">
    <property type="entry name" value="NrfH"/>
</dbReference>
<evidence type="ECO:0000256" key="13">
    <source>
        <dbReference type="SAM" id="Phobius"/>
    </source>
</evidence>
<evidence type="ECO:0000256" key="4">
    <source>
        <dbReference type="ARBA" id="ARBA00022475"/>
    </source>
</evidence>
<dbReference type="InterPro" id="IPR005126">
    <property type="entry name" value="NapC/NirT_cyt_c_N"/>
</dbReference>
<keyword evidence="16" id="KW-1185">Reference proteome</keyword>
<evidence type="ECO:0000313" key="16">
    <source>
        <dbReference type="Proteomes" id="UP000188181"/>
    </source>
</evidence>
<evidence type="ECO:0000256" key="11">
    <source>
        <dbReference type="ARBA" id="ARBA00023136"/>
    </source>
</evidence>
<dbReference type="InterPro" id="IPR038266">
    <property type="entry name" value="NapC/NirT_cytc_sf"/>
</dbReference>
<sequence length="256" mass="28550">MSTSLRLEFTQNHTVIEHIANIFPTTVPGNSDNKPSYRNANQKTLVINIKNSYNPFMKSYLDLSFIPNILHSLLRLYTSLPRILQLGLFASAGIVLGMVLFLVRISNAVSYLSDEPETCINCHVMTDAYASWKRGSHGRAAVCTDCHVPHGNIAAKYAFKAFDGMKHSYVFTAGTEPQVLELSSAARHVVQENCLTCHNNEFLMVRLADTTERACWQCHTNIHGNTKSLSASPRPLRPELPAAGLDWMKKGDKNDK</sequence>
<dbReference type="PANTHER" id="PTHR30333:SF1">
    <property type="entry name" value="CYTOCHROME C-TYPE PROTEIN NAPC"/>
    <property type="match status" value="1"/>
</dbReference>
<keyword evidence="6 13" id="KW-0812">Transmembrane</keyword>
<dbReference type="AlphaFoldDB" id="A0A1Q2MBY9"/>
<comment type="subcellular location">
    <subcellularLocation>
        <location evidence="1">Cell membrane</location>
    </subcellularLocation>
</comment>
<dbReference type="STRING" id="1851148.SMSP2_00588"/>
<evidence type="ECO:0000256" key="1">
    <source>
        <dbReference type="ARBA" id="ARBA00004236"/>
    </source>
</evidence>
<keyword evidence="11 13" id="KW-0472">Membrane</keyword>
<keyword evidence="4" id="KW-1003">Cell membrane</keyword>
<dbReference type="KEGG" id="pbas:SMSP2_00588"/>
<feature type="transmembrane region" description="Helical" evidence="13">
    <location>
        <begin position="83"/>
        <end position="103"/>
    </location>
</feature>
<dbReference type="GO" id="GO:0046872">
    <property type="term" value="F:metal ion binding"/>
    <property type="evidence" value="ECO:0007669"/>
    <property type="project" value="UniProtKB-KW"/>
</dbReference>
<keyword evidence="10" id="KW-0408">Iron</keyword>
<evidence type="ECO:0000256" key="2">
    <source>
        <dbReference type="ARBA" id="ARBA00007395"/>
    </source>
</evidence>
<reference evidence="16" key="1">
    <citation type="submission" date="2017-02" db="EMBL/GenBank/DDBJ databases">
        <title>Comparative genomics and description of representatives of a novel lineage of planctomycetes thriving in anoxic sediments.</title>
        <authorList>
            <person name="Spring S."/>
            <person name="Bunk B."/>
            <person name="Sproer C."/>
        </authorList>
    </citation>
    <scope>NUCLEOTIDE SEQUENCE [LARGE SCALE GENOMIC DNA]</scope>
    <source>
        <strain evidence="16">SM-Chi-D1</strain>
    </source>
</reference>
<keyword evidence="5" id="KW-0349">Heme</keyword>
<evidence type="ECO:0000256" key="8">
    <source>
        <dbReference type="ARBA" id="ARBA00022982"/>
    </source>
</evidence>
<evidence type="ECO:0000256" key="10">
    <source>
        <dbReference type="ARBA" id="ARBA00023004"/>
    </source>
</evidence>
<evidence type="ECO:0000256" key="5">
    <source>
        <dbReference type="ARBA" id="ARBA00022617"/>
    </source>
</evidence>
<proteinExistence type="inferred from homology"/>
<dbReference type="InterPro" id="IPR036280">
    <property type="entry name" value="Multihaem_cyt_sf"/>
</dbReference>
<keyword evidence="9 13" id="KW-1133">Transmembrane helix</keyword>
<name>A0A1Q2MBY9_9BACT</name>
<feature type="region of interest" description="Disordered" evidence="12">
    <location>
        <begin position="227"/>
        <end position="256"/>
    </location>
</feature>
<gene>
    <name evidence="15" type="primary">nrfH</name>
    <name evidence="15" type="ORF">SMSP2_00588</name>
</gene>
<organism evidence="15 16">
    <name type="scientific">Limihaloglobus sulfuriphilus</name>
    <dbReference type="NCBI Taxonomy" id="1851148"/>
    <lineage>
        <taxon>Bacteria</taxon>
        <taxon>Pseudomonadati</taxon>
        <taxon>Planctomycetota</taxon>
        <taxon>Phycisphaerae</taxon>
        <taxon>Sedimentisphaerales</taxon>
        <taxon>Sedimentisphaeraceae</taxon>
        <taxon>Limihaloglobus</taxon>
    </lineage>
</organism>
<evidence type="ECO:0000256" key="12">
    <source>
        <dbReference type="SAM" id="MobiDB-lite"/>
    </source>
</evidence>
<evidence type="ECO:0000256" key="6">
    <source>
        <dbReference type="ARBA" id="ARBA00022692"/>
    </source>
</evidence>
<evidence type="ECO:0000256" key="7">
    <source>
        <dbReference type="ARBA" id="ARBA00022723"/>
    </source>
</evidence>
<dbReference type="SUPFAM" id="SSF48695">
    <property type="entry name" value="Multiheme cytochromes"/>
    <property type="match status" value="1"/>
</dbReference>
<dbReference type="GO" id="GO:0005886">
    <property type="term" value="C:plasma membrane"/>
    <property type="evidence" value="ECO:0007669"/>
    <property type="project" value="UniProtKB-SubCell"/>
</dbReference>
<keyword evidence="7" id="KW-0479">Metal-binding</keyword>
<dbReference type="NCBIfam" id="TIGR03153">
    <property type="entry name" value="cytochr_NrfH"/>
    <property type="match status" value="1"/>
</dbReference>
<dbReference type="OrthoDB" id="9791652at2"/>
<evidence type="ECO:0000259" key="14">
    <source>
        <dbReference type="Pfam" id="PF03264"/>
    </source>
</evidence>
<evidence type="ECO:0000256" key="3">
    <source>
        <dbReference type="ARBA" id="ARBA00022448"/>
    </source>
</evidence>
<dbReference type="Pfam" id="PF03264">
    <property type="entry name" value="Cytochrom_NNT"/>
    <property type="match status" value="1"/>
</dbReference>
<dbReference type="GO" id="GO:0022900">
    <property type="term" value="P:electron transport chain"/>
    <property type="evidence" value="ECO:0007669"/>
    <property type="project" value="InterPro"/>
</dbReference>
<evidence type="ECO:0000256" key="9">
    <source>
        <dbReference type="ARBA" id="ARBA00022989"/>
    </source>
</evidence>
<dbReference type="Proteomes" id="UP000188181">
    <property type="component" value="Chromosome"/>
</dbReference>
<feature type="compositionally biased region" description="Basic and acidic residues" evidence="12">
    <location>
        <begin position="247"/>
        <end position="256"/>
    </location>
</feature>
<protein>
    <submittedName>
        <fullName evidence="15">Cytochrome c-type protein NrfH</fullName>
    </submittedName>
</protein>
<dbReference type="EMBL" id="CP019646">
    <property type="protein sequence ID" value="AQQ70245.1"/>
    <property type="molecule type" value="Genomic_DNA"/>
</dbReference>
<dbReference type="RefSeq" id="WP_146682522.1">
    <property type="nucleotide sequence ID" value="NZ_CP019646.1"/>
</dbReference>
<dbReference type="GO" id="GO:0009055">
    <property type="term" value="F:electron transfer activity"/>
    <property type="evidence" value="ECO:0007669"/>
    <property type="project" value="TreeGrafter"/>
</dbReference>
<evidence type="ECO:0000313" key="15">
    <source>
        <dbReference type="EMBL" id="AQQ70245.1"/>
    </source>
</evidence>
<keyword evidence="8" id="KW-0249">Electron transport</keyword>
<comment type="similarity">
    <text evidence="2">Belongs to the NapC/NirT/NrfH family.</text>
</comment>
<dbReference type="InterPro" id="IPR051174">
    <property type="entry name" value="Cytochrome_c-type_ET"/>
</dbReference>
<feature type="domain" description="NapC/NirT cytochrome c N-terminal" evidence="14">
    <location>
        <begin position="86"/>
        <end position="221"/>
    </location>
</feature>
<accession>A0A1Q2MBY9</accession>
<keyword evidence="3" id="KW-0813">Transport</keyword>
<dbReference type="PANTHER" id="PTHR30333">
    <property type="entry name" value="CYTOCHROME C-TYPE PROTEIN"/>
    <property type="match status" value="1"/>
</dbReference>
<dbReference type="Gene3D" id="1.10.3820.10">
    <property type="entry name" value="Di-heme elbow motif domain"/>
    <property type="match status" value="1"/>
</dbReference>